<dbReference type="AlphaFoldDB" id="A0A9Q0MN00"/>
<evidence type="ECO:0000313" key="2">
    <source>
        <dbReference type="EMBL" id="KAJ6634938.1"/>
    </source>
</evidence>
<name>A0A9Q0MN00_9DIPT</name>
<reference evidence="2" key="1">
    <citation type="submission" date="2022-07" db="EMBL/GenBank/DDBJ databases">
        <authorList>
            <person name="Trinca V."/>
            <person name="Uliana J.V.C."/>
            <person name="Torres T.T."/>
            <person name="Ward R.J."/>
            <person name="Monesi N."/>
        </authorList>
    </citation>
    <scope>NUCLEOTIDE SEQUENCE</scope>
    <source>
        <strain evidence="2">HSMRA1968</strain>
        <tissue evidence="2">Whole embryos</tissue>
    </source>
</reference>
<feature type="signal peptide" evidence="1">
    <location>
        <begin position="1"/>
        <end position="29"/>
    </location>
</feature>
<comment type="caution">
    <text evidence="2">The sequence shown here is derived from an EMBL/GenBank/DDBJ whole genome shotgun (WGS) entry which is preliminary data.</text>
</comment>
<accession>A0A9Q0MN00</accession>
<dbReference type="EMBL" id="WJQU01000004">
    <property type="protein sequence ID" value="KAJ6634938.1"/>
    <property type="molecule type" value="Genomic_DNA"/>
</dbReference>
<evidence type="ECO:0000313" key="3">
    <source>
        <dbReference type="Proteomes" id="UP001151699"/>
    </source>
</evidence>
<proteinExistence type="predicted"/>
<protein>
    <submittedName>
        <fullName evidence="2">Uncharacterized protein</fullName>
    </submittedName>
</protein>
<sequence>MEPFINTSKTTIFTILCIITFMQFNLSHGQWEDEDGSYKSVGTEENLTISFT</sequence>
<keyword evidence="3" id="KW-1185">Reference proteome</keyword>
<gene>
    <name evidence="2" type="ORF">Bhyg_13519</name>
</gene>
<dbReference type="Proteomes" id="UP001151699">
    <property type="component" value="Chromosome C"/>
</dbReference>
<evidence type="ECO:0000256" key="1">
    <source>
        <dbReference type="SAM" id="SignalP"/>
    </source>
</evidence>
<keyword evidence="1" id="KW-0732">Signal</keyword>
<feature type="chain" id="PRO_5040190958" evidence="1">
    <location>
        <begin position="30"/>
        <end position="52"/>
    </location>
</feature>
<organism evidence="2 3">
    <name type="scientific">Pseudolycoriella hygida</name>
    <dbReference type="NCBI Taxonomy" id="35572"/>
    <lineage>
        <taxon>Eukaryota</taxon>
        <taxon>Metazoa</taxon>
        <taxon>Ecdysozoa</taxon>
        <taxon>Arthropoda</taxon>
        <taxon>Hexapoda</taxon>
        <taxon>Insecta</taxon>
        <taxon>Pterygota</taxon>
        <taxon>Neoptera</taxon>
        <taxon>Endopterygota</taxon>
        <taxon>Diptera</taxon>
        <taxon>Nematocera</taxon>
        <taxon>Sciaroidea</taxon>
        <taxon>Sciaridae</taxon>
        <taxon>Pseudolycoriella</taxon>
    </lineage>
</organism>